<gene>
    <name evidence="2" type="ORF">POSPLADRAFT_1183430</name>
</gene>
<dbReference type="EMBL" id="KZ110601">
    <property type="protein sequence ID" value="OSX59742.1"/>
    <property type="molecule type" value="Genomic_DNA"/>
</dbReference>
<feature type="signal peptide" evidence="1">
    <location>
        <begin position="1"/>
        <end position="18"/>
    </location>
</feature>
<name>A0A1X6MU47_9APHY</name>
<accession>A0A1X6MU47</accession>
<evidence type="ECO:0000313" key="2">
    <source>
        <dbReference type="EMBL" id="OSX59742.1"/>
    </source>
</evidence>
<reference evidence="2 3" key="1">
    <citation type="submission" date="2017-04" db="EMBL/GenBank/DDBJ databases">
        <title>Genome Sequence of the Model Brown-Rot Fungus Postia placenta SB12.</title>
        <authorList>
            <consortium name="DOE Joint Genome Institute"/>
            <person name="Gaskell J."/>
            <person name="Kersten P."/>
            <person name="Larrondo L.F."/>
            <person name="Canessa P."/>
            <person name="Martinez D."/>
            <person name="Hibbett D."/>
            <person name="Schmoll M."/>
            <person name="Kubicek C.P."/>
            <person name="Martinez A.T."/>
            <person name="Yadav J."/>
            <person name="Master E."/>
            <person name="Magnuson J.K."/>
            <person name="James T."/>
            <person name="Yaver D."/>
            <person name="Berka R."/>
            <person name="Labutti K."/>
            <person name="Lipzen A."/>
            <person name="Aerts A."/>
            <person name="Barry K."/>
            <person name="Henrissat B."/>
            <person name="Blanchette R."/>
            <person name="Grigoriev I."/>
            <person name="Cullen D."/>
        </authorList>
    </citation>
    <scope>NUCLEOTIDE SEQUENCE [LARGE SCALE GENOMIC DNA]</scope>
    <source>
        <strain evidence="2 3">MAD-698-R-SB12</strain>
    </source>
</reference>
<organism evidence="2 3">
    <name type="scientific">Postia placenta MAD-698-R-SB12</name>
    <dbReference type="NCBI Taxonomy" id="670580"/>
    <lineage>
        <taxon>Eukaryota</taxon>
        <taxon>Fungi</taxon>
        <taxon>Dikarya</taxon>
        <taxon>Basidiomycota</taxon>
        <taxon>Agaricomycotina</taxon>
        <taxon>Agaricomycetes</taxon>
        <taxon>Polyporales</taxon>
        <taxon>Adustoporiaceae</taxon>
        <taxon>Rhodonia</taxon>
    </lineage>
</organism>
<dbReference type="GeneID" id="36333953"/>
<keyword evidence="1" id="KW-0732">Signal</keyword>
<dbReference type="AlphaFoldDB" id="A0A1X6MU47"/>
<keyword evidence="3" id="KW-1185">Reference proteome</keyword>
<evidence type="ECO:0000256" key="1">
    <source>
        <dbReference type="SAM" id="SignalP"/>
    </source>
</evidence>
<dbReference type="RefSeq" id="XP_024336536.1">
    <property type="nucleotide sequence ID" value="XM_024489004.1"/>
</dbReference>
<evidence type="ECO:0000313" key="3">
    <source>
        <dbReference type="Proteomes" id="UP000194127"/>
    </source>
</evidence>
<sequence length="160" mass="17231">MFAVLSIFLLALVSLAFAQGTPGTISEPAPYTVVAPGGVFNFSYNVHADYCKSSYAFAVYVVTESPVSMSPADQFMSGYYFGRYEAENYPAVPYPQNPAPPNLTMPNFDLPQGGFGGGNEASNSTFWVMVLEEWDDCEGTIGRKIAMAANPVIYNATTSS</sequence>
<feature type="chain" id="PRO_5010873556" evidence="1">
    <location>
        <begin position="19"/>
        <end position="160"/>
    </location>
</feature>
<dbReference type="OrthoDB" id="3944184at2759"/>
<dbReference type="Proteomes" id="UP000194127">
    <property type="component" value="Unassembled WGS sequence"/>
</dbReference>
<proteinExistence type="predicted"/>
<protein>
    <submittedName>
        <fullName evidence="2">Uncharacterized protein</fullName>
    </submittedName>
</protein>